<dbReference type="AlphaFoldDB" id="A0A2L0H9E7"/>
<dbReference type="Proteomes" id="UP000239340">
    <property type="component" value="Chromosome"/>
</dbReference>
<protein>
    <submittedName>
        <fullName evidence="1">Uncharacterized protein</fullName>
    </submittedName>
</protein>
<proteinExistence type="predicted"/>
<gene>
    <name evidence="1" type="ORF">NXT3_CH03588</name>
</gene>
<dbReference type="EMBL" id="CP024307">
    <property type="protein sequence ID" value="AUX78115.1"/>
    <property type="molecule type" value="Genomic_DNA"/>
</dbReference>
<reference evidence="1 2" key="1">
    <citation type="submission" date="2017-10" db="EMBL/GenBank/DDBJ databases">
        <title>Analysis of the genome sequences of Rhizobium populations associated to common bean (phaseolus vulgaris).</title>
        <authorList>
            <person name="Bustos P."/>
            <person name="Santamaria R.I."/>
            <person name="Miranda-Sanchez F."/>
            <person name="Perez-Carrascal O."/>
            <person name="Juarez S."/>
            <person name="Lozano L."/>
            <person name="Martinez-Flores I."/>
            <person name="Vinuesa P."/>
            <person name="Martinez-Romero E."/>
            <person name="Cevallos M.A."/>
            <person name="Romero D."/>
            <person name="Davila G."/>
            <person name="Gonzalez V."/>
        </authorList>
    </citation>
    <scope>NUCLEOTIDE SEQUENCE [LARGE SCALE GENOMIC DNA]</scope>
    <source>
        <strain evidence="1 2">NXT3</strain>
    </source>
</reference>
<name>A0A2L0H9E7_RHIFR</name>
<accession>A0A2L0H9E7</accession>
<dbReference type="RefSeq" id="WP_097526219.1">
    <property type="nucleotide sequence ID" value="NZ_CP024307.1"/>
</dbReference>
<organism evidence="1 2">
    <name type="scientific">Rhizobium fredii</name>
    <name type="common">Sinorhizobium fredii</name>
    <dbReference type="NCBI Taxonomy" id="380"/>
    <lineage>
        <taxon>Bacteria</taxon>
        <taxon>Pseudomonadati</taxon>
        <taxon>Pseudomonadota</taxon>
        <taxon>Alphaproteobacteria</taxon>
        <taxon>Hyphomicrobiales</taxon>
        <taxon>Rhizobiaceae</taxon>
        <taxon>Sinorhizobium/Ensifer group</taxon>
        <taxon>Sinorhizobium</taxon>
    </lineage>
</organism>
<evidence type="ECO:0000313" key="1">
    <source>
        <dbReference type="EMBL" id="AUX78115.1"/>
    </source>
</evidence>
<sequence>MSKKTRRDDAHLQRLKTDFPDIYRALLAGEIGSARKAFVLAGIEPERTRIEKLKNSWAKATDAERDAFLIWLAAKGARPLAPRLTSPAPTSSDPRPAQTPIASGRYLLASTIAEIKAIMDRRRMTPEDVMQEMGCEAEGRALSGALARGASLRLSVIAALEAWLRANRR</sequence>
<evidence type="ECO:0000313" key="2">
    <source>
        <dbReference type="Proteomes" id="UP000239340"/>
    </source>
</evidence>